<organism evidence="11 12">
    <name type="scientific">Artemia franciscana</name>
    <name type="common">Brine shrimp</name>
    <name type="synonym">Artemia sanfranciscana</name>
    <dbReference type="NCBI Taxonomy" id="6661"/>
    <lineage>
        <taxon>Eukaryota</taxon>
        <taxon>Metazoa</taxon>
        <taxon>Ecdysozoa</taxon>
        <taxon>Arthropoda</taxon>
        <taxon>Crustacea</taxon>
        <taxon>Branchiopoda</taxon>
        <taxon>Anostraca</taxon>
        <taxon>Artemiidae</taxon>
        <taxon>Artemia</taxon>
    </lineage>
</organism>
<dbReference type="SMART" id="SM00249">
    <property type="entry name" value="PHD"/>
    <property type="match status" value="1"/>
</dbReference>
<feature type="compositionally biased region" description="Acidic residues" evidence="9">
    <location>
        <begin position="396"/>
        <end position="405"/>
    </location>
</feature>
<keyword evidence="4" id="KW-0862">Zinc</keyword>
<dbReference type="EMBL" id="JAVRJZ010000021">
    <property type="protein sequence ID" value="KAK2704698.1"/>
    <property type="molecule type" value="Genomic_DNA"/>
</dbReference>
<keyword evidence="6" id="KW-0804">Transcription</keyword>
<feature type="compositionally biased region" description="Polar residues" evidence="9">
    <location>
        <begin position="484"/>
        <end position="493"/>
    </location>
</feature>
<feature type="compositionally biased region" description="Basic and acidic residues" evidence="9">
    <location>
        <begin position="329"/>
        <end position="353"/>
    </location>
</feature>
<keyword evidence="3 8" id="KW-0863">Zinc-finger</keyword>
<accession>A0AA88KVA2</accession>
<comment type="subcellular location">
    <subcellularLocation>
        <location evidence="1">Nucleus</location>
    </subcellularLocation>
</comment>
<evidence type="ECO:0000259" key="10">
    <source>
        <dbReference type="PROSITE" id="PS50016"/>
    </source>
</evidence>
<dbReference type="GO" id="GO:0008270">
    <property type="term" value="F:zinc ion binding"/>
    <property type="evidence" value="ECO:0007669"/>
    <property type="project" value="UniProtKB-KW"/>
</dbReference>
<feature type="compositionally biased region" description="Basic and acidic residues" evidence="9">
    <location>
        <begin position="274"/>
        <end position="283"/>
    </location>
</feature>
<dbReference type="GO" id="GO:0005669">
    <property type="term" value="C:transcription factor TFIID complex"/>
    <property type="evidence" value="ECO:0007669"/>
    <property type="project" value="TreeGrafter"/>
</dbReference>
<evidence type="ECO:0000256" key="4">
    <source>
        <dbReference type="ARBA" id="ARBA00022833"/>
    </source>
</evidence>
<proteinExistence type="predicted"/>
<keyword evidence="5" id="KW-0805">Transcription regulation</keyword>
<feature type="compositionally biased region" description="Basic and acidic residues" evidence="9">
    <location>
        <begin position="523"/>
        <end position="558"/>
    </location>
</feature>
<dbReference type="InterPro" id="IPR001965">
    <property type="entry name" value="Znf_PHD"/>
</dbReference>
<evidence type="ECO:0000256" key="6">
    <source>
        <dbReference type="ARBA" id="ARBA00023163"/>
    </source>
</evidence>
<name>A0AA88KVA2_ARTSF</name>
<evidence type="ECO:0000256" key="1">
    <source>
        <dbReference type="ARBA" id="ARBA00004123"/>
    </source>
</evidence>
<feature type="compositionally biased region" description="Basic and acidic residues" evidence="9">
    <location>
        <begin position="566"/>
        <end position="585"/>
    </location>
</feature>
<feature type="region of interest" description="Disordered" evidence="9">
    <location>
        <begin position="445"/>
        <end position="855"/>
    </location>
</feature>
<feature type="domain" description="PHD-type" evidence="10">
    <location>
        <begin position="874"/>
        <end position="924"/>
    </location>
</feature>
<dbReference type="AlphaFoldDB" id="A0AA88KVA2"/>
<feature type="compositionally biased region" description="Basic residues" evidence="9">
    <location>
        <begin position="720"/>
        <end position="733"/>
    </location>
</feature>
<dbReference type="GO" id="GO:0045944">
    <property type="term" value="P:positive regulation of transcription by RNA polymerase II"/>
    <property type="evidence" value="ECO:0007669"/>
    <property type="project" value="TreeGrafter"/>
</dbReference>
<feature type="compositionally biased region" description="Basic and acidic residues" evidence="9">
    <location>
        <begin position="618"/>
        <end position="719"/>
    </location>
</feature>
<dbReference type="EMBL" id="JAVRJZ010000021">
    <property type="protein sequence ID" value="KAK2704697.1"/>
    <property type="molecule type" value="Genomic_DNA"/>
</dbReference>
<dbReference type="InterPro" id="IPR011011">
    <property type="entry name" value="Znf_FYVE_PHD"/>
</dbReference>
<feature type="region of interest" description="Disordered" evidence="9">
    <location>
        <begin position="249"/>
        <end position="405"/>
    </location>
</feature>
<keyword evidence="12" id="KW-1185">Reference proteome</keyword>
<evidence type="ECO:0000256" key="7">
    <source>
        <dbReference type="ARBA" id="ARBA00023242"/>
    </source>
</evidence>
<dbReference type="InterPro" id="IPR019786">
    <property type="entry name" value="Zinc_finger_PHD-type_CS"/>
</dbReference>
<evidence type="ECO:0000313" key="11">
    <source>
        <dbReference type="EMBL" id="KAK2704697.1"/>
    </source>
</evidence>
<dbReference type="Gene3D" id="1.10.20.10">
    <property type="entry name" value="Histone, subunit A"/>
    <property type="match status" value="1"/>
</dbReference>
<dbReference type="PANTHER" id="PTHR46452:SF1">
    <property type="entry name" value="TRANSCRIPTION INITIATION FACTOR TFIID SUBUNIT 3"/>
    <property type="match status" value="1"/>
</dbReference>
<evidence type="ECO:0000256" key="8">
    <source>
        <dbReference type="PROSITE-ProRule" id="PRU00146"/>
    </source>
</evidence>
<sequence length="942" mass="107161">MTSNDFASKILKTSVSQICTVVGWTNAHVSALDLLTEITRRFICETGQHVHRYSELFGRTQPTLDDLLLAFDDMEVSIPDLEEYVQSVYPIPPSHAVAAFPVPTQSQLNFMKPGSREVLTRPVHIQEYLPPMNPSLEEDQSAPENFDTETSVSVDISSTNSPTMKRPGEANESALSKRLRMYSDDEQKVREVTSVMMTTSGFISEAREGKLPESRLPAPFFDEEGIDVKPKKALPMKRIVEGVKKIEPVDTKKMKHESTDEASLPPPLKKPKEKRTPRQELRRASTHGDMVYPGKQVQTTPKEVKAKPVEPEKPPERYSKLHLFKKLLKGKEDKRNEEIDVESVEVKKEKLIEKSPSPLPVAHPPSPPPKSPSPLTPETPERKKKKRKEKIKSEEIVESDGELMEEVEEVPVKKWDPFVPPLPVATDVKELPSALKNIPAALLGIRPGGVRPIPPPMRVPSPIKERTPTPTLKSLTPSPVAESLMTSPISDTYLSDALSPSGRETPKKSKKEKKKKEKKFKSKDKEERMKEKEERMRLKEEKKLKKEEKRALKRLRDEQEAEAVLVEEKPEKLKEVDKVIDEDALPKLTFKLKSPSTCDAESPTPELPASPKISPKPSKKEKEKKEAREKEEKERKEAKEKEERLKKEAKDREEKLKKEVKEKEEKIKNEEKEKEDQLKKEAKEKEEREKREAREKEEARKEKEAQKEILVSKEEEKVIPPRKVKERKKSPAKIKKEEAVKRSPSPIKAVTPKPPPTPKAANIPKAVAKAKKPPPSPMPVDVEKKRGKPEKKKVDPEIKKVESEKKKVVPEKKKVEPEKKTIEKVPKTPKAKEPKKEKPSPKQAKGAAAKKKQEEALHFAESVGSYFDEEGNKIWICPTCGRQDDGTPMIGCDECDDWYHWVCVGIRVAPSESENWYCQRCLAKKKTAVPEKKKGKKKKVDQ</sequence>
<keyword evidence="2" id="KW-0479">Metal-binding</keyword>
<reference evidence="11" key="1">
    <citation type="submission" date="2023-07" db="EMBL/GenBank/DDBJ databases">
        <title>Chromosome-level genome assembly of Artemia franciscana.</title>
        <authorList>
            <person name="Jo E."/>
        </authorList>
    </citation>
    <scope>NUCLEOTIDE SEQUENCE</scope>
    <source>
        <tissue evidence="11">Whole body</tissue>
    </source>
</reference>
<dbReference type="SUPFAM" id="SSF57903">
    <property type="entry name" value="FYVE/PHD zinc finger"/>
    <property type="match status" value="1"/>
</dbReference>
<dbReference type="SMART" id="SM00576">
    <property type="entry name" value="BTP"/>
    <property type="match status" value="1"/>
</dbReference>
<dbReference type="Proteomes" id="UP001187531">
    <property type="component" value="Unassembled WGS sequence"/>
</dbReference>
<dbReference type="Gene3D" id="3.30.40.10">
    <property type="entry name" value="Zinc/RING finger domain, C3HC4 (zinc finger)"/>
    <property type="match status" value="1"/>
</dbReference>
<comment type="caution">
    <text evidence="11">The sequence shown here is derived from an EMBL/GenBank/DDBJ whole genome shotgun (WGS) entry which is preliminary data.</text>
</comment>
<feature type="compositionally biased region" description="Pro residues" evidence="9">
    <location>
        <begin position="357"/>
        <end position="377"/>
    </location>
</feature>
<dbReference type="InterPro" id="IPR009072">
    <property type="entry name" value="Histone-fold"/>
</dbReference>
<dbReference type="InterPro" id="IPR006565">
    <property type="entry name" value="BTP"/>
</dbReference>
<evidence type="ECO:0000256" key="9">
    <source>
        <dbReference type="SAM" id="MobiDB-lite"/>
    </source>
</evidence>
<dbReference type="PANTHER" id="PTHR46452">
    <property type="entry name" value="TRANSCRIPTION INITIATION FACTOR TFIID SUBUNIT 3"/>
    <property type="match status" value="1"/>
</dbReference>
<dbReference type="GO" id="GO:0046982">
    <property type="term" value="F:protein heterodimerization activity"/>
    <property type="evidence" value="ECO:0007669"/>
    <property type="project" value="InterPro"/>
</dbReference>
<dbReference type="GO" id="GO:0002039">
    <property type="term" value="F:p53 binding"/>
    <property type="evidence" value="ECO:0007669"/>
    <property type="project" value="TreeGrafter"/>
</dbReference>
<evidence type="ECO:0000256" key="2">
    <source>
        <dbReference type="ARBA" id="ARBA00022723"/>
    </source>
</evidence>
<feature type="compositionally biased region" description="Basic and acidic residues" evidence="9">
    <location>
        <begin position="249"/>
        <end position="259"/>
    </location>
</feature>
<dbReference type="Pfam" id="PF00628">
    <property type="entry name" value="PHD"/>
    <property type="match status" value="1"/>
</dbReference>
<keyword evidence="7" id="KW-0539">Nucleus</keyword>
<dbReference type="Pfam" id="PF07524">
    <property type="entry name" value="Bromo_TP"/>
    <property type="match status" value="1"/>
</dbReference>
<dbReference type="InterPro" id="IPR013083">
    <property type="entry name" value="Znf_RING/FYVE/PHD"/>
</dbReference>
<feature type="compositionally biased region" description="Basic and acidic residues" evidence="9">
    <location>
        <begin position="302"/>
        <end position="319"/>
    </location>
</feature>
<evidence type="ECO:0000256" key="3">
    <source>
        <dbReference type="ARBA" id="ARBA00022771"/>
    </source>
</evidence>
<dbReference type="PROSITE" id="PS50016">
    <property type="entry name" value="ZF_PHD_2"/>
    <property type="match status" value="1"/>
</dbReference>
<feature type="compositionally biased region" description="Low complexity" evidence="9">
    <location>
        <begin position="468"/>
        <end position="479"/>
    </location>
</feature>
<dbReference type="InterPro" id="IPR019787">
    <property type="entry name" value="Znf_PHD-finger"/>
</dbReference>
<evidence type="ECO:0000256" key="5">
    <source>
        <dbReference type="ARBA" id="ARBA00023015"/>
    </source>
</evidence>
<feature type="compositionally biased region" description="Basic residues" evidence="9">
    <location>
        <begin position="508"/>
        <end position="522"/>
    </location>
</feature>
<evidence type="ECO:0000313" key="12">
    <source>
        <dbReference type="Proteomes" id="UP001187531"/>
    </source>
</evidence>
<dbReference type="CDD" id="cd15522">
    <property type="entry name" value="PHD_TAF3"/>
    <property type="match status" value="1"/>
</dbReference>
<dbReference type="PROSITE" id="PS01359">
    <property type="entry name" value="ZF_PHD_1"/>
    <property type="match status" value="1"/>
</dbReference>
<protein>
    <recommendedName>
        <fullName evidence="10">PHD-type domain-containing protein</fullName>
    </recommendedName>
</protein>
<gene>
    <name evidence="11" type="ORF">QYM36_016918</name>
</gene>
<feature type="compositionally biased region" description="Basic and acidic residues" evidence="9">
    <location>
        <begin position="792"/>
        <end position="840"/>
    </location>
</feature>